<accession>A0A2K3DIZ7</accession>
<organism evidence="5 6">
    <name type="scientific">Chlamydomonas reinhardtii</name>
    <name type="common">Chlamydomonas smithii</name>
    <dbReference type="NCBI Taxonomy" id="3055"/>
    <lineage>
        <taxon>Eukaryota</taxon>
        <taxon>Viridiplantae</taxon>
        <taxon>Chlorophyta</taxon>
        <taxon>core chlorophytes</taxon>
        <taxon>Chlorophyceae</taxon>
        <taxon>CS clade</taxon>
        <taxon>Chlamydomonadales</taxon>
        <taxon>Chlamydomonadaceae</taxon>
        <taxon>Chlamydomonas</taxon>
    </lineage>
</organism>
<feature type="region of interest" description="Disordered" evidence="4">
    <location>
        <begin position="119"/>
        <end position="144"/>
    </location>
</feature>
<evidence type="ECO:0000256" key="3">
    <source>
        <dbReference type="SAM" id="Coils"/>
    </source>
</evidence>
<sequence>MATARERVQSLDSRLRDLEERFGGGVFQAAALPPLQDLPSTFVARALDLPVSLGQAASGSAPSAAGPSAVAAAVPAGAATSASVGTASRQPLGSSAVGGFGHGAGPGAIRAAAAVPAASAPTGGGAATAPASQPAPAMLPRPSRPAEVPLRLYRQGLPHRELGPPQSVWEADKNAAVLALADRVHQLEDQLEQAHATGAAPAAASAGGGDGAMAAYGGVLPPPTVDMLPVPRTVLGATSHANVAAYDGIHAGGAAPVPVKYYPPPPPGQQLTPEQQLLRLQVAEGARGHARAFAASVTESAAATVPSAMMRRKRNEAAARAAQQQQFGPEEDARQGDENQASGPGFGPGAGGGGGGGVGGAVGVSKPLGYASNAASAAASVHVIGLKEPGGPLQPAGPYPMVAAALAVGTPGTGGSTWEQSKIRALMSLEQQLNMLKAQVESYKDQESRHRRQMIELNDKHRAEMIEAAGAAGRRLKRLMKSAGPAFARRLLVLRLTRALHAWRRVAVRNRRLRWAAAVWRRRSLEEFLTAWHMVTMQNKHHRHTRRRAAQRYLRTLLLAWHSAAAARRQVRRLERRVVLLRCRRLLAAWAQRSRQLWEKRLRVRGAEAVRSGRLLRNGWQGLTTEVARVRRTEVELRQRLDKAMLVHALQTWVQQTRLGQRLDGMWRRGTLRCVLRSWLAYMRRSGMLGRKLRALKNVWRRRRRALALAAWAAAARRQAVLKATDELLRSIVREQQLRTVLSCLRLAARERAWSRRRAGLALRAWRASAGRSARNMRIVVLRRLARNRQSLAAIFDCWRVLAKARMVQLHLREIHRLQELEPMYEHQMELVRQDRAAVQAHLRALMAEANLLRSELLRGFVMSAEGGLLGRPISWKSMPADPGQWLPPARCRHSTLCLRALQLPTARPPGAAAQPLPMHSTLRASLTASAVGLDGQHGGTHMRTTRFPAGGTTLGVHGHHGDEVEAVVPDVAGVLVVFGGVGEEEWFRDLHVLEVTYSEGGARTFHWHQVEVESEAAPPGGVEAGTLRSAWPDEPGVGGDAGPKLPLPTRRDHAACVTSPNQFVIVGGFDGKTELMDIHAVTVRAAEDSVGWAATVRLVAPRNRTPAGRSHHTVTPHAAGRSLYVFGGYSSSRGVTGELWTFHMDHHEWWQPNTTGDQPPPRRNHVAALVGGLLYIHGGFNGTECLDDTWVLDPQTWHWERLETVGPAPSRRRGHAAEVVGDRYLVVHGGYDGGEGQAYLGDAAVLDTTTRTWTALHAAGAPEDMPTARSFHTLTLVGHVLVALGGSGPLGPLLDVHLLESPPLVAGLAQQYKLMATAAQLSATQAGLADTTAALAVTRHRAELAEQQLQTLRERSAELVERHNAALQDLDRIKQRLAGETARVVAAEAVASDARLALATVERRLRRTREGGHEVAEAARNMQDTVCDLREEVARLRSQLLGTSQQQARESAALAAASAERQLLTQQLAGAQQEAALLRGMLATAEAEFRAALDRQRAQMEAELITAAEHTKQLAKAAAGAAAGAGMGGGADMDLVLLNQLATATARAETAEMRLHAMEREYGQLQADVGSLKRQLAQQRHARDAAEERAAAAVAHMHASELRYQQQLEDMQLELARLQRTRWREDLGLDPGPTAKKRAAPAAPEASPQPEAAKQEEEEEDVAAREREEAERLLREARPPPEGPLEDPARRVELRAKAGAVGDPEDPAAHFTVQHVEAVVVDEPTELQVLPEVARLLQLQRRLMGDGV</sequence>
<dbReference type="RefSeq" id="XP_042922533.1">
    <property type="nucleotide sequence ID" value="XM_043063965.1"/>
</dbReference>
<feature type="coiled-coil region" evidence="3">
    <location>
        <begin position="1336"/>
        <end position="1381"/>
    </location>
</feature>
<dbReference type="PANTHER" id="PTHR46093">
    <property type="entry name" value="ACYL-COA-BINDING DOMAIN-CONTAINING PROTEIN 5"/>
    <property type="match status" value="1"/>
</dbReference>
<feature type="coiled-coil region" evidence="3">
    <location>
        <begin position="1542"/>
        <end position="1622"/>
    </location>
</feature>
<keyword evidence="6" id="KW-1185">Reference proteome</keyword>
<dbReference type="OrthoDB" id="538909at2759"/>
<dbReference type="PaxDb" id="3055-EDP07282"/>
<dbReference type="STRING" id="3055.A0A2K3DIZ7"/>
<dbReference type="SUPFAM" id="SSF117281">
    <property type="entry name" value="Kelch motif"/>
    <property type="match status" value="1"/>
</dbReference>
<dbReference type="SMART" id="SM00612">
    <property type="entry name" value="Kelch"/>
    <property type="match status" value="2"/>
</dbReference>
<evidence type="ECO:0000313" key="5">
    <source>
        <dbReference type="EMBL" id="PNW80508.1"/>
    </source>
</evidence>
<dbReference type="EMBL" id="CM008968">
    <property type="protein sequence ID" value="PNW80508.1"/>
    <property type="molecule type" value="Genomic_DNA"/>
</dbReference>
<gene>
    <name evidence="5" type="ORF">CHLRE_07g320200v5</name>
</gene>
<proteinExistence type="predicted"/>
<dbReference type="GeneID" id="5726576"/>
<dbReference type="PANTHER" id="PTHR46093:SF18">
    <property type="entry name" value="FIBRONECTIN TYPE-III DOMAIN-CONTAINING PROTEIN"/>
    <property type="match status" value="1"/>
</dbReference>
<feature type="coiled-coil region" evidence="3">
    <location>
        <begin position="426"/>
        <end position="460"/>
    </location>
</feature>
<dbReference type="Pfam" id="PF24681">
    <property type="entry name" value="Kelch_KLHDC2_KLHL20_DRC7"/>
    <property type="match status" value="1"/>
</dbReference>
<keyword evidence="2" id="KW-0677">Repeat</keyword>
<name>A0A2K3DIZ7_CHLRE</name>
<evidence type="ECO:0000313" key="6">
    <source>
        <dbReference type="Proteomes" id="UP000006906"/>
    </source>
</evidence>
<evidence type="ECO:0000256" key="4">
    <source>
        <dbReference type="SAM" id="MobiDB-lite"/>
    </source>
</evidence>
<feature type="coiled-coil region" evidence="3">
    <location>
        <begin position="1455"/>
        <end position="1489"/>
    </location>
</feature>
<dbReference type="Gramene" id="PNW80508">
    <property type="protein sequence ID" value="PNW80508"/>
    <property type="gene ID" value="CHLRE_07g320200v5"/>
</dbReference>
<dbReference type="InterPro" id="IPR015915">
    <property type="entry name" value="Kelch-typ_b-propeller"/>
</dbReference>
<evidence type="ECO:0000256" key="2">
    <source>
        <dbReference type="ARBA" id="ARBA00022737"/>
    </source>
</evidence>
<feature type="region of interest" description="Disordered" evidence="4">
    <location>
        <begin position="311"/>
        <end position="354"/>
    </location>
</feature>
<keyword evidence="1" id="KW-0880">Kelch repeat</keyword>
<reference evidence="5 6" key="1">
    <citation type="journal article" date="2007" name="Science">
        <title>The Chlamydomonas genome reveals the evolution of key animal and plant functions.</title>
        <authorList>
            <person name="Merchant S.S."/>
            <person name="Prochnik S.E."/>
            <person name="Vallon O."/>
            <person name="Harris E.H."/>
            <person name="Karpowicz S.J."/>
            <person name="Witman G.B."/>
            <person name="Terry A."/>
            <person name="Salamov A."/>
            <person name="Fritz-Laylin L.K."/>
            <person name="Marechal-Drouard L."/>
            <person name="Marshall W.F."/>
            <person name="Qu L.H."/>
            <person name="Nelson D.R."/>
            <person name="Sanderfoot A.A."/>
            <person name="Spalding M.H."/>
            <person name="Kapitonov V.V."/>
            <person name="Ren Q."/>
            <person name="Ferris P."/>
            <person name="Lindquist E."/>
            <person name="Shapiro H."/>
            <person name="Lucas S.M."/>
            <person name="Grimwood J."/>
            <person name="Schmutz J."/>
            <person name="Cardol P."/>
            <person name="Cerutti H."/>
            <person name="Chanfreau G."/>
            <person name="Chen C.L."/>
            <person name="Cognat V."/>
            <person name="Croft M.T."/>
            <person name="Dent R."/>
            <person name="Dutcher S."/>
            <person name="Fernandez E."/>
            <person name="Fukuzawa H."/>
            <person name="Gonzalez-Ballester D."/>
            <person name="Gonzalez-Halphen D."/>
            <person name="Hallmann A."/>
            <person name="Hanikenne M."/>
            <person name="Hippler M."/>
            <person name="Inwood W."/>
            <person name="Jabbari K."/>
            <person name="Kalanon M."/>
            <person name="Kuras R."/>
            <person name="Lefebvre P.A."/>
            <person name="Lemaire S.D."/>
            <person name="Lobanov A.V."/>
            <person name="Lohr M."/>
            <person name="Manuell A."/>
            <person name="Meier I."/>
            <person name="Mets L."/>
            <person name="Mittag M."/>
            <person name="Mittelmeier T."/>
            <person name="Moroney J.V."/>
            <person name="Moseley J."/>
            <person name="Napoli C."/>
            <person name="Nedelcu A.M."/>
            <person name="Niyogi K."/>
            <person name="Novoselov S.V."/>
            <person name="Paulsen I.T."/>
            <person name="Pazour G."/>
            <person name="Purton S."/>
            <person name="Ral J.P."/>
            <person name="Riano-Pachon D.M."/>
            <person name="Riekhof W."/>
            <person name="Rymarquis L."/>
            <person name="Schroda M."/>
            <person name="Stern D."/>
            <person name="Umen J."/>
            <person name="Willows R."/>
            <person name="Wilson N."/>
            <person name="Zimmer S.L."/>
            <person name="Allmer J."/>
            <person name="Balk J."/>
            <person name="Bisova K."/>
            <person name="Chen C.J."/>
            <person name="Elias M."/>
            <person name="Gendler K."/>
            <person name="Hauser C."/>
            <person name="Lamb M.R."/>
            <person name="Ledford H."/>
            <person name="Long J.C."/>
            <person name="Minagawa J."/>
            <person name="Page M.D."/>
            <person name="Pan J."/>
            <person name="Pootakham W."/>
            <person name="Roje S."/>
            <person name="Rose A."/>
            <person name="Stahlberg E."/>
            <person name="Terauchi A.M."/>
            <person name="Yang P."/>
            <person name="Ball S."/>
            <person name="Bowler C."/>
            <person name="Dieckmann C.L."/>
            <person name="Gladyshev V.N."/>
            <person name="Green P."/>
            <person name="Jorgensen R."/>
            <person name="Mayfield S."/>
            <person name="Mueller-Roeber B."/>
            <person name="Rajamani S."/>
            <person name="Sayre R.T."/>
            <person name="Brokstein P."/>
            <person name="Dubchak I."/>
            <person name="Goodstein D."/>
            <person name="Hornick L."/>
            <person name="Huang Y.W."/>
            <person name="Jhaveri J."/>
            <person name="Luo Y."/>
            <person name="Martinez D."/>
            <person name="Ngau W.C."/>
            <person name="Otillar B."/>
            <person name="Poliakov A."/>
            <person name="Porter A."/>
            <person name="Szajkowski L."/>
            <person name="Werner G."/>
            <person name="Zhou K."/>
            <person name="Grigoriev I.V."/>
            <person name="Rokhsar D.S."/>
            <person name="Grossman A.R."/>
        </authorList>
    </citation>
    <scope>NUCLEOTIDE SEQUENCE [LARGE SCALE GENOMIC DNA]</scope>
    <source>
        <strain evidence="6">CC-503</strain>
    </source>
</reference>
<dbReference type="ExpressionAtlas" id="A0A2K3DIZ7">
    <property type="expression patterns" value="baseline and differential"/>
</dbReference>
<feature type="compositionally biased region" description="Low complexity" evidence="4">
    <location>
        <begin position="119"/>
        <end position="136"/>
    </location>
</feature>
<protein>
    <submittedName>
        <fullName evidence="5">Uncharacterized protein</fullName>
    </submittedName>
</protein>
<dbReference type="InterPro" id="IPR006652">
    <property type="entry name" value="Kelch_1"/>
</dbReference>
<dbReference type="Gene3D" id="2.120.10.80">
    <property type="entry name" value="Kelch-type beta propeller"/>
    <property type="match status" value="1"/>
</dbReference>
<dbReference type="Proteomes" id="UP000006906">
    <property type="component" value="Chromosome 7"/>
</dbReference>
<keyword evidence="3" id="KW-0175">Coiled coil</keyword>
<feature type="compositionally biased region" description="Basic and acidic residues" evidence="4">
    <location>
        <begin position="1663"/>
        <end position="1680"/>
    </location>
</feature>
<feature type="region of interest" description="Disordered" evidence="4">
    <location>
        <begin position="1625"/>
        <end position="1690"/>
    </location>
</feature>
<evidence type="ECO:0000256" key="1">
    <source>
        <dbReference type="ARBA" id="ARBA00022441"/>
    </source>
</evidence>
<feature type="compositionally biased region" description="Low complexity" evidence="4">
    <location>
        <begin position="1641"/>
        <end position="1653"/>
    </location>
</feature>
<feature type="compositionally biased region" description="Gly residues" evidence="4">
    <location>
        <begin position="344"/>
        <end position="354"/>
    </location>
</feature>
<dbReference type="InParanoid" id="A0A2K3DIZ7"/>
<dbReference type="KEGG" id="cre:CHLRE_07g320200v5"/>